<dbReference type="GO" id="GO:0070062">
    <property type="term" value="C:extracellular exosome"/>
    <property type="evidence" value="ECO:0007669"/>
    <property type="project" value="TreeGrafter"/>
</dbReference>
<protein>
    <recommendedName>
        <fullName evidence="13">LRRNT domain-containing protein</fullName>
    </recommendedName>
</protein>
<keyword evidence="6 12" id="KW-0732">Signal</keyword>
<dbReference type="SMART" id="SM00013">
    <property type="entry name" value="LRRNT"/>
    <property type="match status" value="1"/>
</dbReference>
<evidence type="ECO:0000256" key="7">
    <source>
        <dbReference type="ARBA" id="ARBA00022737"/>
    </source>
</evidence>
<dbReference type="InterPro" id="IPR000372">
    <property type="entry name" value="LRRNT"/>
</dbReference>
<dbReference type="Pfam" id="PF01462">
    <property type="entry name" value="LRRNT"/>
    <property type="match status" value="1"/>
</dbReference>
<evidence type="ECO:0000256" key="11">
    <source>
        <dbReference type="SAM" id="MobiDB-lite"/>
    </source>
</evidence>
<comment type="similarity">
    <text evidence="2">Belongs to the small leucine-rich proteoglycan (SLRP) family. SLRP class II subfamily.</text>
</comment>
<keyword evidence="8" id="KW-0654">Proteoglycan</keyword>
<feature type="chain" id="PRO_5043630781" description="LRRNT domain-containing protein" evidence="12">
    <location>
        <begin position="22"/>
        <end position="375"/>
    </location>
</feature>
<dbReference type="PANTHER" id="PTHR45712:SF8">
    <property type="entry name" value="PROLARGIN"/>
    <property type="match status" value="1"/>
</dbReference>
<dbReference type="SMART" id="SM00369">
    <property type="entry name" value="LRR_TYP"/>
    <property type="match status" value="8"/>
</dbReference>
<dbReference type="Pfam" id="PF13855">
    <property type="entry name" value="LRR_8"/>
    <property type="match status" value="3"/>
</dbReference>
<dbReference type="FunFam" id="3.80.10.10:FF:000092">
    <property type="entry name" value="keratocan isoform X1"/>
    <property type="match status" value="1"/>
</dbReference>
<keyword evidence="5" id="KW-0433">Leucine-rich repeat</keyword>
<accession>A0AAV7QFB7</accession>
<keyword evidence="3" id="KW-0964">Secreted</keyword>
<evidence type="ECO:0000256" key="6">
    <source>
        <dbReference type="ARBA" id="ARBA00022729"/>
    </source>
</evidence>
<keyword evidence="9" id="KW-1015">Disulfide bond</keyword>
<evidence type="ECO:0000256" key="12">
    <source>
        <dbReference type="SAM" id="SignalP"/>
    </source>
</evidence>
<dbReference type="InterPro" id="IPR032675">
    <property type="entry name" value="LRR_dom_sf"/>
</dbReference>
<sequence length="375" mass="43409">MKTFLILLFPLILLLFSEVDGQRRPKPTKAKPPKPPKKPTRPPPEPVEPTDLPPPLPPGPPSVFPDCPRECFCPPDFPSAIYCDSRNLRKVPIIPARTRYLYLQNNFIDDLQEESFRNATELRWINLDNNRIRRVEKNILEKMDNLTFLYMERNQLKELPAFLPAHLEQLRLSRNQISKIPAGVFNKLEHLLLLDLHHNKLSDGIFNKNTFKGLKNLMQLNLAHNILRKMPSGVPSSIHQLFLDRNNIEEIPDDYFKDFPHLAFIRLNYNQLSDKGTPKNVFNVSNLLVLQLSHNRLASVPPISATLEHLYLNDNVIEKVNGTEICPYMVSFEVFSSEPEKIPRLRYLRLDGNQLKPPIPLDIMLCFRLLQSVII</sequence>
<dbReference type="GO" id="GO:0008201">
    <property type="term" value="F:heparin binding"/>
    <property type="evidence" value="ECO:0007669"/>
    <property type="project" value="TreeGrafter"/>
</dbReference>
<keyword evidence="10" id="KW-0325">Glycoprotein</keyword>
<feature type="region of interest" description="Disordered" evidence="11">
    <location>
        <begin position="22"/>
        <end position="60"/>
    </location>
</feature>
<evidence type="ECO:0000256" key="1">
    <source>
        <dbReference type="ARBA" id="ARBA00004498"/>
    </source>
</evidence>
<dbReference type="Gene3D" id="3.80.10.10">
    <property type="entry name" value="Ribonuclease Inhibitor"/>
    <property type="match status" value="3"/>
</dbReference>
<name>A0AAV7QFB7_PLEWA</name>
<reference evidence="14" key="1">
    <citation type="journal article" date="2022" name="bioRxiv">
        <title>Sequencing and chromosome-scale assembly of the giantPleurodeles waltlgenome.</title>
        <authorList>
            <person name="Brown T."/>
            <person name="Elewa A."/>
            <person name="Iarovenko S."/>
            <person name="Subramanian E."/>
            <person name="Araus A.J."/>
            <person name="Petzold A."/>
            <person name="Susuki M."/>
            <person name="Suzuki K.-i.T."/>
            <person name="Hayashi T."/>
            <person name="Toyoda A."/>
            <person name="Oliveira C."/>
            <person name="Osipova E."/>
            <person name="Leigh N.D."/>
            <person name="Simon A."/>
            <person name="Yun M.H."/>
        </authorList>
    </citation>
    <scope>NUCLEOTIDE SEQUENCE</scope>
    <source>
        <strain evidence="14">20211129_DDA</strain>
        <tissue evidence="14">Liver</tissue>
    </source>
</reference>
<feature type="signal peptide" evidence="12">
    <location>
        <begin position="1"/>
        <end position="21"/>
    </location>
</feature>
<feature type="compositionally biased region" description="Basic residues" evidence="11">
    <location>
        <begin position="24"/>
        <end position="40"/>
    </location>
</feature>
<dbReference type="EMBL" id="JANPWB010000010">
    <property type="protein sequence ID" value="KAJ1138017.1"/>
    <property type="molecule type" value="Genomic_DNA"/>
</dbReference>
<dbReference type="SUPFAM" id="SSF52058">
    <property type="entry name" value="L domain-like"/>
    <property type="match status" value="1"/>
</dbReference>
<gene>
    <name evidence="14" type="ORF">NDU88_004408</name>
</gene>
<evidence type="ECO:0000256" key="5">
    <source>
        <dbReference type="ARBA" id="ARBA00022614"/>
    </source>
</evidence>
<dbReference type="FunFam" id="3.80.10.10:FF:000133">
    <property type="entry name" value="prolargin"/>
    <property type="match status" value="1"/>
</dbReference>
<evidence type="ECO:0000256" key="2">
    <source>
        <dbReference type="ARBA" id="ARBA00005818"/>
    </source>
</evidence>
<keyword evidence="15" id="KW-1185">Reference proteome</keyword>
<dbReference type="PROSITE" id="PS51450">
    <property type="entry name" value="LRR"/>
    <property type="match status" value="2"/>
</dbReference>
<evidence type="ECO:0000256" key="9">
    <source>
        <dbReference type="ARBA" id="ARBA00023157"/>
    </source>
</evidence>
<comment type="caution">
    <text evidence="14">The sequence shown here is derived from an EMBL/GenBank/DDBJ whole genome shotgun (WGS) entry which is preliminary data.</text>
</comment>
<dbReference type="PANTHER" id="PTHR45712">
    <property type="entry name" value="AGAP008170-PA"/>
    <property type="match status" value="1"/>
</dbReference>
<feature type="compositionally biased region" description="Pro residues" evidence="11">
    <location>
        <begin position="41"/>
        <end position="60"/>
    </location>
</feature>
<evidence type="ECO:0000256" key="10">
    <source>
        <dbReference type="ARBA" id="ARBA00023180"/>
    </source>
</evidence>
<comment type="subcellular location">
    <subcellularLocation>
        <location evidence="1">Secreted</location>
        <location evidence="1">Extracellular space</location>
        <location evidence="1">Extracellular matrix</location>
    </subcellularLocation>
</comment>
<evidence type="ECO:0000256" key="3">
    <source>
        <dbReference type="ARBA" id="ARBA00022525"/>
    </source>
</evidence>
<keyword evidence="4" id="KW-0272">Extracellular matrix</keyword>
<dbReference type="InterPro" id="IPR050333">
    <property type="entry name" value="SLRP"/>
</dbReference>
<evidence type="ECO:0000256" key="8">
    <source>
        <dbReference type="ARBA" id="ARBA00022974"/>
    </source>
</evidence>
<proteinExistence type="inferred from homology"/>
<keyword evidence="7" id="KW-0677">Repeat</keyword>
<evidence type="ECO:0000313" key="15">
    <source>
        <dbReference type="Proteomes" id="UP001066276"/>
    </source>
</evidence>
<dbReference type="SMART" id="SM00364">
    <property type="entry name" value="LRR_BAC"/>
    <property type="match status" value="4"/>
</dbReference>
<evidence type="ECO:0000256" key="4">
    <source>
        <dbReference type="ARBA" id="ARBA00022530"/>
    </source>
</evidence>
<dbReference type="Proteomes" id="UP001066276">
    <property type="component" value="Chromosome 6"/>
</dbReference>
<evidence type="ECO:0000313" key="14">
    <source>
        <dbReference type="EMBL" id="KAJ1138017.1"/>
    </source>
</evidence>
<dbReference type="AlphaFoldDB" id="A0AAV7QFB7"/>
<feature type="domain" description="LRRNT" evidence="13">
    <location>
        <begin position="66"/>
        <end position="100"/>
    </location>
</feature>
<dbReference type="InterPro" id="IPR003591">
    <property type="entry name" value="Leu-rich_rpt_typical-subtyp"/>
</dbReference>
<organism evidence="14 15">
    <name type="scientific">Pleurodeles waltl</name>
    <name type="common">Iberian ribbed newt</name>
    <dbReference type="NCBI Taxonomy" id="8319"/>
    <lineage>
        <taxon>Eukaryota</taxon>
        <taxon>Metazoa</taxon>
        <taxon>Chordata</taxon>
        <taxon>Craniata</taxon>
        <taxon>Vertebrata</taxon>
        <taxon>Euteleostomi</taxon>
        <taxon>Amphibia</taxon>
        <taxon>Batrachia</taxon>
        <taxon>Caudata</taxon>
        <taxon>Salamandroidea</taxon>
        <taxon>Salamandridae</taxon>
        <taxon>Pleurodelinae</taxon>
        <taxon>Pleurodeles</taxon>
    </lineage>
</organism>
<evidence type="ECO:0000259" key="13">
    <source>
        <dbReference type="SMART" id="SM00013"/>
    </source>
</evidence>
<dbReference type="InterPro" id="IPR001611">
    <property type="entry name" value="Leu-rich_rpt"/>
</dbReference>